<sequence>MNDTRRRSALQPPGDPHGNIRSGIPLPSTAKKPTPNPRMSLAGPAIRLGNPYPVPPSTNPRNSMARSQNNNPLLMSNSKLGKTPLSNSARRGSIWAGGPGAAQASSSSQVQKDPRPIRDRSFQSKERVDIVNFLQRAGLDIDMNQLVNIQSKNYRAIFEYLVQVLDPFHPIDTSMKFEEIFIPALRALHYPYANAMDNKWLAAVGSPHSWPHLLGVLHWLVEMCKMKEHYMGSGHPTLQNPTNVPEEFHDAMDHRALAFDYYEKSYHLWLDLIDDFVEPNQHLEDRFAKKNEGVQKDLESKRQQLDEAKIEYNKLTTAAAPVAKLQAENQTLVRDAEKFQKILGQYEARKQKLANTIASEKLELANKEEYLARLKAEQEELDNVVKEQNLSPEEANRMTSDYEMLSRNIEDLKQKIAETEKTVMSLEVSLANRVSATEEVLHTYTLTLSTLGLLPPLPPPHSDIDLTLELNTATSDVRQLLSGADIRKVVKPTLSHVAEFKRSERAEVENERIRVDNEIEQLTLECDTIDDEVNQLEKKVAAVNEQAMDLHNAAQRDALVSNEAARQLEATIASAKTAAAANGTGVKSRLNSLQLDYREQMERVNRLKNETVRAIIKNGSEIAEFKTEVSKRLKELRECAEMG</sequence>
<dbReference type="GO" id="GO:0051315">
    <property type="term" value="P:attachment of mitotic spindle microtubules to kinetochore"/>
    <property type="evidence" value="ECO:0007669"/>
    <property type="project" value="UniProtKB-UniRule"/>
</dbReference>
<comment type="subunit">
    <text evidence="10">Component of the NDC80 complex.</text>
</comment>
<gene>
    <name evidence="14" type="ORF">GYMLUDRAFT_74134</name>
</gene>
<evidence type="ECO:0000259" key="13">
    <source>
        <dbReference type="Pfam" id="PF03801"/>
    </source>
</evidence>
<dbReference type="InterPro" id="IPR005550">
    <property type="entry name" value="Kinetochore_Ndc80"/>
</dbReference>
<organism evidence="14 15">
    <name type="scientific">Collybiopsis luxurians FD-317 M1</name>
    <dbReference type="NCBI Taxonomy" id="944289"/>
    <lineage>
        <taxon>Eukaryota</taxon>
        <taxon>Fungi</taxon>
        <taxon>Dikarya</taxon>
        <taxon>Basidiomycota</taxon>
        <taxon>Agaricomycotina</taxon>
        <taxon>Agaricomycetes</taxon>
        <taxon>Agaricomycetidae</taxon>
        <taxon>Agaricales</taxon>
        <taxon>Marasmiineae</taxon>
        <taxon>Omphalotaceae</taxon>
        <taxon>Collybiopsis</taxon>
        <taxon>Collybiopsis luxurians</taxon>
    </lineage>
</organism>
<keyword evidence="6 11" id="KW-0175">Coiled coil</keyword>
<evidence type="ECO:0000256" key="5">
    <source>
        <dbReference type="ARBA" id="ARBA00022838"/>
    </source>
</evidence>
<keyword evidence="3 10" id="KW-0132">Cell division</keyword>
<accession>A0A0D0CM73</accession>
<evidence type="ECO:0000256" key="4">
    <source>
        <dbReference type="ARBA" id="ARBA00022776"/>
    </source>
</evidence>
<evidence type="ECO:0000256" key="11">
    <source>
        <dbReference type="SAM" id="Coils"/>
    </source>
</evidence>
<dbReference type="Pfam" id="PF03801">
    <property type="entry name" value="Ndc80_HEC"/>
    <property type="match status" value="1"/>
</dbReference>
<reference evidence="14 15" key="1">
    <citation type="submission" date="2014-04" db="EMBL/GenBank/DDBJ databases">
        <title>Evolutionary Origins and Diversification of the Mycorrhizal Mutualists.</title>
        <authorList>
            <consortium name="DOE Joint Genome Institute"/>
            <consortium name="Mycorrhizal Genomics Consortium"/>
            <person name="Kohler A."/>
            <person name="Kuo A."/>
            <person name="Nagy L.G."/>
            <person name="Floudas D."/>
            <person name="Copeland A."/>
            <person name="Barry K.W."/>
            <person name="Cichocki N."/>
            <person name="Veneault-Fourrey C."/>
            <person name="LaButti K."/>
            <person name="Lindquist E.A."/>
            <person name="Lipzen A."/>
            <person name="Lundell T."/>
            <person name="Morin E."/>
            <person name="Murat C."/>
            <person name="Riley R."/>
            <person name="Ohm R."/>
            <person name="Sun H."/>
            <person name="Tunlid A."/>
            <person name="Henrissat B."/>
            <person name="Grigoriev I.V."/>
            <person name="Hibbett D.S."/>
            <person name="Martin F."/>
        </authorList>
    </citation>
    <scope>NUCLEOTIDE SEQUENCE [LARGE SCALE GENOMIC DNA]</scope>
    <source>
        <strain evidence="14 15">FD-317 M1</strain>
    </source>
</reference>
<dbReference type="GO" id="GO:0031262">
    <property type="term" value="C:Ndc80 complex"/>
    <property type="evidence" value="ECO:0007669"/>
    <property type="project" value="UniProtKB-UniRule"/>
</dbReference>
<feature type="coiled-coil region" evidence="11">
    <location>
        <begin position="505"/>
        <end position="553"/>
    </location>
</feature>
<keyword evidence="15" id="KW-1185">Reference proteome</keyword>
<dbReference type="HOGENOM" id="CLU_012583_1_1_1"/>
<comment type="similarity">
    <text evidence="1 10">Belongs to the NDC80/HEC1 family.</text>
</comment>
<comment type="subcellular location">
    <subcellularLocation>
        <location evidence="10">Chromosome</location>
        <location evidence="10">Centromere</location>
        <location evidence="10">Kinetochore</location>
    </subcellularLocation>
    <subcellularLocation>
        <location evidence="10">Nucleus</location>
    </subcellularLocation>
</comment>
<evidence type="ECO:0000256" key="7">
    <source>
        <dbReference type="ARBA" id="ARBA00023242"/>
    </source>
</evidence>
<keyword evidence="8 10" id="KW-0131">Cell cycle</keyword>
<dbReference type="Gene3D" id="1.10.418.30">
    <property type="entry name" value="Ncd80 complex, Ncd80 subunit"/>
    <property type="match status" value="1"/>
</dbReference>
<keyword evidence="5 10" id="KW-0995">Kinetochore</keyword>
<keyword evidence="9 10" id="KW-0137">Centromere</keyword>
<evidence type="ECO:0000256" key="12">
    <source>
        <dbReference type="SAM" id="MobiDB-lite"/>
    </source>
</evidence>
<feature type="compositionally biased region" description="Polar residues" evidence="12">
    <location>
        <begin position="59"/>
        <end position="90"/>
    </location>
</feature>
<evidence type="ECO:0000313" key="14">
    <source>
        <dbReference type="EMBL" id="KIK59692.1"/>
    </source>
</evidence>
<feature type="region of interest" description="Disordered" evidence="12">
    <location>
        <begin position="1"/>
        <end position="119"/>
    </location>
</feature>
<evidence type="ECO:0000256" key="3">
    <source>
        <dbReference type="ARBA" id="ARBA00022618"/>
    </source>
</evidence>
<feature type="coiled-coil region" evidence="11">
    <location>
        <begin position="291"/>
        <end position="429"/>
    </location>
</feature>
<feature type="domain" description="Kinetochore protein Ndc80 CH" evidence="13">
    <location>
        <begin position="102"/>
        <end position="230"/>
    </location>
</feature>
<dbReference type="OrthoDB" id="7459479at2759"/>
<comment type="function">
    <text evidence="10">Acts as a component of the essential kinetochore-associated NDC80 complex, which is required for chromosome segregation and spindle checkpoint activity.</text>
</comment>
<keyword evidence="7 10" id="KW-0539">Nucleus</keyword>
<dbReference type="GO" id="GO:0051301">
    <property type="term" value="P:cell division"/>
    <property type="evidence" value="ECO:0007669"/>
    <property type="project" value="UniProtKB-UniRule"/>
</dbReference>
<dbReference type="AlphaFoldDB" id="A0A0D0CM73"/>
<protein>
    <recommendedName>
        <fullName evidence="10">Kinetochore protein NDC80</fullName>
    </recommendedName>
</protein>
<evidence type="ECO:0000256" key="9">
    <source>
        <dbReference type="ARBA" id="ARBA00023328"/>
    </source>
</evidence>
<dbReference type="EMBL" id="KN834778">
    <property type="protein sequence ID" value="KIK59692.1"/>
    <property type="molecule type" value="Genomic_DNA"/>
</dbReference>
<dbReference type="PANTHER" id="PTHR10643">
    <property type="entry name" value="KINETOCHORE PROTEIN NDC80"/>
    <property type="match status" value="1"/>
</dbReference>
<dbReference type="PANTHER" id="PTHR10643:SF2">
    <property type="entry name" value="KINETOCHORE PROTEIN NDC80 HOMOLOG"/>
    <property type="match status" value="1"/>
</dbReference>
<feature type="compositionally biased region" description="Low complexity" evidence="12">
    <location>
        <begin position="101"/>
        <end position="111"/>
    </location>
</feature>
<evidence type="ECO:0000256" key="6">
    <source>
        <dbReference type="ARBA" id="ARBA00023054"/>
    </source>
</evidence>
<dbReference type="InterPro" id="IPR038273">
    <property type="entry name" value="Ndc80_sf"/>
</dbReference>
<name>A0A0D0CM73_9AGAR</name>
<evidence type="ECO:0000256" key="10">
    <source>
        <dbReference type="RuleBase" id="RU368072"/>
    </source>
</evidence>
<evidence type="ECO:0000256" key="8">
    <source>
        <dbReference type="ARBA" id="ARBA00023306"/>
    </source>
</evidence>
<dbReference type="InterPro" id="IPR055260">
    <property type="entry name" value="Ndc80_CH"/>
</dbReference>
<evidence type="ECO:0000256" key="2">
    <source>
        <dbReference type="ARBA" id="ARBA00022454"/>
    </source>
</evidence>
<evidence type="ECO:0000313" key="15">
    <source>
        <dbReference type="Proteomes" id="UP000053593"/>
    </source>
</evidence>
<dbReference type="Proteomes" id="UP000053593">
    <property type="component" value="Unassembled WGS sequence"/>
</dbReference>
<dbReference type="GO" id="GO:0005634">
    <property type="term" value="C:nucleus"/>
    <property type="evidence" value="ECO:0007669"/>
    <property type="project" value="UniProtKB-SubCell"/>
</dbReference>
<keyword evidence="2 10" id="KW-0158">Chromosome</keyword>
<proteinExistence type="inferred from homology"/>
<keyword evidence="4 10" id="KW-0498">Mitosis</keyword>
<evidence type="ECO:0000256" key="1">
    <source>
        <dbReference type="ARBA" id="ARBA00007050"/>
    </source>
</evidence>